<accession>A0ABN7AI93</accession>
<reference evidence="2 3" key="1">
    <citation type="submission" date="2023-09" db="EMBL/GenBank/DDBJ databases">
        <title>Nesidiocoris tenuis whole genome shotgun sequence.</title>
        <authorList>
            <person name="Shibata T."/>
            <person name="Shimoda M."/>
            <person name="Kobayashi T."/>
            <person name="Uehara T."/>
        </authorList>
    </citation>
    <scope>NUCLEOTIDE SEQUENCE [LARGE SCALE GENOMIC DNA]</scope>
    <source>
        <strain evidence="2 3">Japan</strain>
    </source>
</reference>
<gene>
    <name evidence="2" type="ORF">NTJ_03393</name>
</gene>
<sequence length="1130" mass="130673">MDVIAKNRVNNAVPRPKVSTDREKKSKTKVFLRPQCCCSGKFNLFTHHPPGLEKHQDDTSDEGDGWKKVKPRIRNRDSVKVRSASRKELFKTQACQVCQSNFPRTNEANRQTNRTVSVGQEIRYTPSRYGAQNVCNKRTVGSRLLDLDYRHVFIPQSFARTGKTIRKFAPVNAPRGRNHTPSYEKINLGINISAFDKTRVLSSQKRWPSFESLEDVPGETQSLFQRVLSNSRTQDSQPSFQMFEEKSHPLVGTDKPEMTTDLIPISPLKCEDSPILPNQDATMSASTEHLYCVSVNSSTNDDPQIGMDSPTTEDQRISSDSPTIDDQQINAYSPTNEDSTINEEHSLNDDNTETDSQPAVEDAQEMHEEFMKYLNWSTWPTQMDEIDKFESMIACNNPSDPVLMYPSVSLEQFQEFIQRHPDEAQAFRREIIFKLRKIKETESKQQQAYEKRLQLLQCKTAKVRGFVQKVEDVKVAQNKLAMERKHQIDEKLRKAEENRKNYLSIIRRKAHDEEEKLKEIAFINELEAQNRRHDSLALRQEHEERLQGIIDERLRKVEEKAAKEAAVEERRRILEAERREKLRKIAEQRKKKEETIDRKQQERENQRLVTAREKAREREERLLARHAAQLATAEELQKRIQQKQEESARRHEENIELIRQRALEIGLHRNPEDPAASNVISKCEELLRVDSESTEDVHREKLKSLKKKRCRKLRSRMTTRALEYLKDFLIGEPQTFWYSDILRVVKRETSFCNATDSLRSITILKDRFTRMIKNEPSVFEKFSKSGGFVVLIDILKLYSNNSWAALSKQHITLFASIVQIYHLSLTQGKNWEYFVLSNDIMFLLDSLRFSITQIKTSSKSWAKISDMLLQSLIATLHNVSEKKETSGELFPAISSRMSDVVSYIINSGLVDKIILLFKDAVIDDNCCHMGMIPNCVNFFSSLISPRYRCPELMRTLVSSECFGTIPLLYEGLQKMASSDKLPVYIVPIVDLLLEFAELDVILFQNTLGDDGMALQIRAIASNLMHFCKGKPQDKLLLSVIQLVGYFAIRNVKNQTLLQSGQQPTVLQQLVTLPFIFFCDQTYKDYLFPTLFVCSYNNATNKAIVENELNFCYLEDYVNEERGKANKMAYN</sequence>
<dbReference type="PANTHER" id="PTHR31434">
    <property type="entry name" value="S PHASE CYCLIN A-ASSOCIATED PROTEIN IN THE ENDOPLASMIC RETICULUM"/>
    <property type="match status" value="1"/>
</dbReference>
<feature type="compositionally biased region" description="Polar residues" evidence="1">
    <location>
        <begin position="318"/>
        <end position="339"/>
    </location>
</feature>
<protein>
    <submittedName>
        <fullName evidence="2">S-phase cyclin A-associated protein in the ER</fullName>
    </submittedName>
</protein>
<feature type="region of interest" description="Disordered" evidence="1">
    <location>
        <begin position="1"/>
        <end position="25"/>
    </location>
</feature>
<evidence type="ECO:0000256" key="1">
    <source>
        <dbReference type="SAM" id="MobiDB-lite"/>
    </source>
</evidence>
<name>A0ABN7AI93_9HEMI</name>
<feature type="region of interest" description="Disordered" evidence="1">
    <location>
        <begin position="588"/>
        <end position="613"/>
    </location>
</feature>
<dbReference type="PANTHER" id="PTHR31434:SF2">
    <property type="entry name" value="S PHASE CYCLIN A-ASSOCIATED PROTEIN IN THE ENDOPLASMIC RETICULUM"/>
    <property type="match status" value="1"/>
</dbReference>
<evidence type="ECO:0000313" key="3">
    <source>
        <dbReference type="Proteomes" id="UP001307889"/>
    </source>
</evidence>
<dbReference type="Proteomes" id="UP001307889">
    <property type="component" value="Chromosome 2"/>
</dbReference>
<organism evidence="2 3">
    <name type="scientific">Nesidiocoris tenuis</name>
    <dbReference type="NCBI Taxonomy" id="355587"/>
    <lineage>
        <taxon>Eukaryota</taxon>
        <taxon>Metazoa</taxon>
        <taxon>Ecdysozoa</taxon>
        <taxon>Arthropoda</taxon>
        <taxon>Hexapoda</taxon>
        <taxon>Insecta</taxon>
        <taxon>Pterygota</taxon>
        <taxon>Neoptera</taxon>
        <taxon>Paraneoptera</taxon>
        <taxon>Hemiptera</taxon>
        <taxon>Heteroptera</taxon>
        <taxon>Panheteroptera</taxon>
        <taxon>Cimicomorpha</taxon>
        <taxon>Miridae</taxon>
        <taxon>Dicyphina</taxon>
        <taxon>Nesidiocoris</taxon>
    </lineage>
</organism>
<proteinExistence type="predicted"/>
<evidence type="ECO:0000313" key="2">
    <source>
        <dbReference type="EMBL" id="BES90585.1"/>
    </source>
</evidence>
<keyword evidence="3" id="KW-1185">Reference proteome</keyword>
<feature type="region of interest" description="Disordered" evidence="1">
    <location>
        <begin position="295"/>
        <end position="358"/>
    </location>
</feature>
<dbReference type="EMBL" id="AP028910">
    <property type="protein sequence ID" value="BES90585.1"/>
    <property type="molecule type" value="Genomic_DNA"/>
</dbReference>